<dbReference type="EMBL" id="QCYG01000006">
    <property type="protein sequence ID" value="PVA06342.1"/>
    <property type="molecule type" value="Genomic_DNA"/>
</dbReference>
<dbReference type="RefSeq" id="WP_108641123.1">
    <property type="nucleotide sequence ID" value="NZ_QCYG01000006.1"/>
</dbReference>
<evidence type="ECO:0000313" key="2">
    <source>
        <dbReference type="Proteomes" id="UP000244817"/>
    </source>
</evidence>
<organism evidence="1 2">
    <name type="scientific">Thalassorhabdomicrobium marinisediminis</name>
    <dbReference type="NCBI Taxonomy" id="2170577"/>
    <lineage>
        <taxon>Bacteria</taxon>
        <taxon>Pseudomonadati</taxon>
        <taxon>Pseudomonadota</taxon>
        <taxon>Alphaproteobacteria</taxon>
        <taxon>Rhodobacterales</taxon>
        <taxon>Paracoccaceae</taxon>
        <taxon>Thalassorhabdomicrobium</taxon>
    </lineage>
</organism>
<dbReference type="Pfam" id="PF13704">
    <property type="entry name" value="Glyco_tranf_2_4"/>
    <property type="match status" value="1"/>
</dbReference>
<evidence type="ECO:0008006" key="3">
    <source>
        <dbReference type="Google" id="ProtNLM"/>
    </source>
</evidence>
<protein>
    <recommendedName>
        <fullName evidence="3">Glycosyl transferase family 2</fullName>
    </recommendedName>
</protein>
<keyword evidence="2" id="KW-1185">Reference proteome</keyword>
<dbReference type="OrthoDB" id="7203640at2"/>
<evidence type="ECO:0000313" key="1">
    <source>
        <dbReference type="EMBL" id="PVA06342.1"/>
    </source>
</evidence>
<dbReference type="Proteomes" id="UP000244817">
    <property type="component" value="Unassembled WGS sequence"/>
</dbReference>
<proteinExistence type="predicted"/>
<dbReference type="AlphaFoldDB" id="A0A2T7FW10"/>
<reference evidence="1 2" key="1">
    <citation type="submission" date="2018-04" db="EMBL/GenBank/DDBJ databases">
        <title>Pelagivirga bohaiensis gen. nov., sp. nov., a bacterium isolated from the Bohai Sea.</title>
        <authorList>
            <person name="Ji X."/>
        </authorList>
    </citation>
    <scope>NUCLEOTIDE SEQUENCE [LARGE SCALE GENOMIC DNA]</scope>
    <source>
        <strain evidence="1 2">BH-SD16</strain>
    </source>
</reference>
<sequence length="297" mass="32942">MQWGVCCTAKAPLAQLLAFVAWYRHLGATHIWLHLDDADAISASVLNQLDRVEAVLCDDAYWADAGRRPDKQEPRQVYNMQRAYRATDLPVLAHVDVDEYLLPQRPISDILDDWSGDAPFLRVRPAEALHDPTLKDDIFTARQFRLPFPAGMVEERKWAVLGAYAALLPSNMLSHRAGKSLFRTGVAGLVPKIHAGSFGKDAPPLKLPTHPEIVVLHFHAQDRATWEAALPHRVTKGAYRFNPPLAAHLDGATADEIAAFYDATQVASPELIDALRGEGLLVEAKLNLRDKVEALPF</sequence>
<comment type="caution">
    <text evidence="1">The sequence shown here is derived from an EMBL/GenBank/DDBJ whole genome shotgun (WGS) entry which is preliminary data.</text>
</comment>
<name>A0A2T7FW10_9RHOB</name>
<accession>A0A2T7FW10</accession>
<gene>
    <name evidence="1" type="ORF">DC363_10585</name>
</gene>